<dbReference type="NCBIfam" id="NF040519">
    <property type="entry name" value="Sbal_3080_fam"/>
    <property type="match status" value="1"/>
</dbReference>
<protein>
    <recommendedName>
        <fullName evidence="4">Lipoprotein</fullName>
    </recommendedName>
</protein>
<dbReference type="RefSeq" id="WP_130602271.1">
    <property type="nucleotide sequence ID" value="NZ_CP036200.1"/>
</dbReference>
<evidence type="ECO:0000256" key="1">
    <source>
        <dbReference type="SAM" id="SignalP"/>
    </source>
</evidence>
<evidence type="ECO:0000313" key="3">
    <source>
        <dbReference type="Proteomes" id="UP000291106"/>
    </source>
</evidence>
<name>A0A411PL98_9GAMM</name>
<feature type="signal peptide" evidence="1">
    <location>
        <begin position="1"/>
        <end position="23"/>
    </location>
</feature>
<dbReference type="OrthoDB" id="1436842at2"/>
<dbReference type="Proteomes" id="UP000291106">
    <property type="component" value="Chromosome"/>
</dbReference>
<accession>A0A411PL98</accession>
<dbReference type="AlphaFoldDB" id="A0A411PL98"/>
<sequence length="155" mass="17423">MRNAIKSKLIVLFTVLMAGCSNLGIYEVTQVTSNPSQLTIAKDSKTRKSVLPILEKWAFENGYDVKTIDNYVMAERNEYTLTYRVWWGWDVASYMKKAEMKVLKDGVAVGSLKFDATEYGAFGKFGDAEDRLNILMDVLFNKITVAEGNKRAGDA</sequence>
<dbReference type="PROSITE" id="PS51257">
    <property type="entry name" value="PROKAR_LIPOPROTEIN"/>
    <property type="match status" value="1"/>
</dbReference>
<reference evidence="2 3" key="1">
    <citation type="submission" date="2019-02" db="EMBL/GenBank/DDBJ databases">
        <title>Shewanella sp. D4-2 isolated from Dokdo Island.</title>
        <authorList>
            <person name="Baek K."/>
        </authorList>
    </citation>
    <scope>NUCLEOTIDE SEQUENCE [LARGE SCALE GENOMIC DNA]</scope>
    <source>
        <strain evidence="2 3">D4-2</strain>
    </source>
</reference>
<evidence type="ECO:0008006" key="4">
    <source>
        <dbReference type="Google" id="ProtNLM"/>
    </source>
</evidence>
<feature type="chain" id="PRO_5019079153" description="Lipoprotein" evidence="1">
    <location>
        <begin position="24"/>
        <end position="155"/>
    </location>
</feature>
<keyword evidence="3" id="KW-1185">Reference proteome</keyword>
<dbReference type="EMBL" id="CP036200">
    <property type="protein sequence ID" value="QBF84299.1"/>
    <property type="molecule type" value="Genomic_DNA"/>
</dbReference>
<proteinExistence type="predicted"/>
<dbReference type="KEGG" id="smai:EXU30_17680"/>
<gene>
    <name evidence="2" type="ORF">EXU30_17680</name>
</gene>
<organism evidence="2 3">
    <name type="scientific">Shewanella maritima</name>
    <dbReference type="NCBI Taxonomy" id="2520507"/>
    <lineage>
        <taxon>Bacteria</taxon>
        <taxon>Pseudomonadati</taxon>
        <taxon>Pseudomonadota</taxon>
        <taxon>Gammaproteobacteria</taxon>
        <taxon>Alteromonadales</taxon>
        <taxon>Shewanellaceae</taxon>
        <taxon>Shewanella</taxon>
    </lineage>
</organism>
<keyword evidence="1" id="KW-0732">Signal</keyword>
<evidence type="ECO:0000313" key="2">
    <source>
        <dbReference type="EMBL" id="QBF84299.1"/>
    </source>
</evidence>